<reference evidence="1" key="1">
    <citation type="journal article" date="2021" name="J Fungi (Basel)">
        <title>Virulence traits and population genomics of the black yeast Aureobasidium melanogenum.</title>
        <authorList>
            <person name="Cernosa A."/>
            <person name="Sun X."/>
            <person name="Gostincar C."/>
            <person name="Fang C."/>
            <person name="Gunde-Cimerman N."/>
            <person name="Song Z."/>
        </authorList>
    </citation>
    <scope>NUCLEOTIDE SEQUENCE</scope>
    <source>
        <strain evidence="1">EXF-9911</strain>
    </source>
</reference>
<reference evidence="1" key="2">
    <citation type="submission" date="2021-08" db="EMBL/GenBank/DDBJ databases">
        <authorList>
            <person name="Gostincar C."/>
            <person name="Sun X."/>
            <person name="Song Z."/>
            <person name="Gunde-Cimerman N."/>
        </authorList>
    </citation>
    <scope>NUCLEOTIDE SEQUENCE</scope>
    <source>
        <strain evidence="1">EXF-9911</strain>
    </source>
</reference>
<gene>
    <name evidence="1" type="ORF">KCU76_g2454</name>
</gene>
<comment type="caution">
    <text evidence="1">The sequence shown here is derived from an EMBL/GenBank/DDBJ whole genome shotgun (WGS) entry which is preliminary data.</text>
</comment>
<dbReference type="AlphaFoldDB" id="A0A9P8ES96"/>
<dbReference type="Proteomes" id="UP000779574">
    <property type="component" value="Unassembled WGS sequence"/>
</dbReference>
<feature type="non-terminal residue" evidence="1">
    <location>
        <position position="171"/>
    </location>
</feature>
<protein>
    <submittedName>
        <fullName evidence="1">Uncharacterized protein</fullName>
    </submittedName>
</protein>
<evidence type="ECO:0000313" key="1">
    <source>
        <dbReference type="EMBL" id="KAG9698204.1"/>
    </source>
</evidence>
<dbReference type="EMBL" id="JAHFXF010000059">
    <property type="protein sequence ID" value="KAG9698204.1"/>
    <property type="molecule type" value="Genomic_DNA"/>
</dbReference>
<evidence type="ECO:0000313" key="2">
    <source>
        <dbReference type="Proteomes" id="UP000779574"/>
    </source>
</evidence>
<sequence length="171" mass="20203">MSSMFFLEVRLNKRWGFVVYRTDYSPEEDWIKFTKMLETWCRSTIENKGPEEVPLIESWKQNWYMTDKDNLENATPSQLRQHFHSWLAGLSAKERSVTMPEHYMFLVVDKDVLDIIHNISPEPDYGRSPIPYFMAIDKDGPDEDSGYPGAMKVPLEDLMYLYEEGLERDSM</sequence>
<accession>A0A9P8ES96</accession>
<organism evidence="1 2">
    <name type="scientific">Aureobasidium melanogenum</name>
    <name type="common">Aureobasidium pullulans var. melanogenum</name>
    <dbReference type="NCBI Taxonomy" id="46634"/>
    <lineage>
        <taxon>Eukaryota</taxon>
        <taxon>Fungi</taxon>
        <taxon>Dikarya</taxon>
        <taxon>Ascomycota</taxon>
        <taxon>Pezizomycotina</taxon>
        <taxon>Dothideomycetes</taxon>
        <taxon>Dothideomycetidae</taxon>
        <taxon>Dothideales</taxon>
        <taxon>Saccotheciaceae</taxon>
        <taxon>Aureobasidium</taxon>
    </lineage>
</organism>
<proteinExistence type="predicted"/>
<name>A0A9P8ES96_AURME</name>